<feature type="transmembrane region" description="Helical" evidence="7">
    <location>
        <begin position="206"/>
        <end position="225"/>
    </location>
</feature>
<evidence type="ECO:0000256" key="6">
    <source>
        <dbReference type="SAM" id="MobiDB-lite"/>
    </source>
</evidence>
<evidence type="ECO:0000256" key="5">
    <source>
        <dbReference type="ARBA" id="ARBA00023136"/>
    </source>
</evidence>
<dbReference type="OrthoDB" id="8904098at2759"/>
<dbReference type="KEGG" id="lang:109328984"/>
<evidence type="ECO:0000256" key="4">
    <source>
        <dbReference type="ARBA" id="ARBA00022989"/>
    </source>
</evidence>
<evidence type="ECO:0000313" key="9">
    <source>
        <dbReference type="Proteomes" id="UP000188354"/>
    </source>
</evidence>
<keyword evidence="3 7" id="KW-0812">Transmembrane</keyword>
<evidence type="ECO:0000256" key="7">
    <source>
        <dbReference type="SAM" id="Phobius"/>
    </source>
</evidence>
<name>A0A4P1QV65_LUPAN</name>
<feature type="transmembrane region" description="Helical" evidence="7">
    <location>
        <begin position="468"/>
        <end position="490"/>
    </location>
</feature>
<dbReference type="Proteomes" id="UP000188354">
    <property type="component" value="Chromosome LG16"/>
</dbReference>
<feature type="transmembrane region" description="Helical" evidence="7">
    <location>
        <begin position="117"/>
        <end position="135"/>
    </location>
</feature>
<keyword evidence="4 7" id="KW-1133">Transmembrane helix</keyword>
<dbReference type="InterPro" id="IPR000109">
    <property type="entry name" value="POT_fam"/>
</dbReference>
<feature type="transmembrane region" description="Helical" evidence="7">
    <location>
        <begin position="93"/>
        <end position="111"/>
    </location>
</feature>
<feature type="transmembrane region" description="Helical" evidence="7">
    <location>
        <begin position="231"/>
        <end position="251"/>
    </location>
</feature>
<feature type="transmembrane region" description="Helical" evidence="7">
    <location>
        <begin position="502"/>
        <end position="527"/>
    </location>
</feature>
<dbReference type="GO" id="GO:0022857">
    <property type="term" value="F:transmembrane transporter activity"/>
    <property type="evidence" value="ECO:0007669"/>
    <property type="project" value="InterPro"/>
</dbReference>
<dbReference type="Gene3D" id="1.20.1250.20">
    <property type="entry name" value="MFS general substrate transporter like domains"/>
    <property type="match status" value="1"/>
</dbReference>
<keyword evidence="9" id="KW-1185">Reference proteome</keyword>
<dbReference type="Pfam" id="PF00854">
    <property type="entry name" value="PTR2"/>
    <property type="match status" value="1"/>
</dbReference>
<evidence type="ECO:0008006" key="10">
    <source>
        <dbReference type="Google" id="ProtNLM"/>
    </source>
</evidence>
<evidence type="ECO:0000256" key="1">
    <source>
        <dbReference type="ARBA" id="ARBA00004141"/>
    </source>
</evidence>
<proteinExistence type="inferred from homology"/>
<feature type="region of interest" description="Disordered" evidence="6">
    <location>
        <begin position="1"/>
        <end position="27"/>
    </location>
</feature>
<evidence type="ECO:0000256" key="2">
    <source>
        <dbReference type="ARBA" id="ARBA00005982"/>
    </source>
</evidence>
<evidence type="ECO:0000313" key="8">
    <source>
        <dbReference type="EMBL" id="OIV95601.1"/>
    </source>
</evidence>
<feature type="transmembrane region" description="Helical" evidence="7">
    <location>
        <begin position="547"/>
        <end position="566"/>
    </location>
</feature>
<feature type="compositionally biased region" description="Basic and acidic residues" evidence="6">
    <location>
        <begin position="7"/>
        <end position="27"/>
    </location>
</feature>
<gene>
    <name evidence="8" type="ORF">TanjilG_23832</name>
</gene>
<feature type="transmembrane region" description="Helical" evidence="7">
    <location>
        <begin position="345"/>
        <end position="367"/>
    </location>
</feature>
<evidence type="ECO:0000256" key="3">
    <source>
        <dbReference type="ARBA" id="ARBA00022692"/>
    </source>
</evidence>
<dbReference type="EMBL" id="CM007376">
    <property type="protein sequence ID" value="OIV95601.1"/>
    <property type="molecule type" value="Genomic_DNA"/>
</dbReference>
<comment type="subcellular location">
    <subcellularLocation>
        <location evidence="1">Membrane</location>
        <topology evidence="1">Multi-pass membrane protein</topology>
    </subcellularLocation>
</comment>
<comment type="similarity">
    <text evidence="2">Belongs to the major facilitator superfamily. Proton-dependent oligopeptide transporter (POT/PTR) (TC 2.A.17) family.</text>
</comment>
<dbReference type="AlphaFoldDB" id="A0A4P1QV65"/>
<keyword evidence="5 7" id="KW-0472">Membrane</keyword>
<dbReference type="InterPro" id="IPR036259">
    <property type="entry name" value="MFS_trans_sf"/>
</dbReference>
<sequence>MKLLQQGKKEQEMTKREGAMREESEEEKWVHDESVDYKGKVPLRSSTGVWKASLFVLTIEFSERVSYFGLAANLITYLTKVIHEDLKTATKNVNYWVGTTTLMPLIGGFFADAYTGRFPMVLFSAFVYIMGLILLTMSQFIPSLKPCNINICHKSTKVHEVIFFLALYCISLGTGGYKPCLESFGADQFDDDHSEERKKKMSFFNWWNFALCFAMLLGATVIVYIEENVSWGVAALVLTILMALTIIAFYVGKPFYRYRRPEGNPLKPIFQVIVAAIRKRNLSCPSNPALLYEVPMSEKSQGRLLSHTSQHRFLDKAAIVEDKHVEQKNNPWTLTTVTTVEETKLVLNLIPIWLSSLTAGVCVAQGSTLFVKQAASMNLKISHNFTVPAASISSAAAIGTLICVPIYDKIIVPILRRVTGNERGISILQRIGIGQTFSVMVMIVAAIVEAKRLRMVPNSNTMSVSWLIPQYMILGFADSFSLVGLQEYFYDQVPDSMRSLGMALYLSVIGVGSFLSSFIIIVVDHVTEKNGNSWIGKDINSSHLDRYYWMLAIINALNLCVYLLLAKNYTYKNVQRREMEHGGRKSDELEMVP</sequence>
<protein>
    <recommendedName>
        <fullName evidence="10">Major facilitator superfamily (MFS) profile domain-containing protein</fullName>
    </recommendedName>
</protein>
<dbReference type="PANTHER" id="PTHR11654">
    <property type="entry name" value="OLIGOPEPTIDE TRANSPORTER-RELATED"/>
    <property type="match status" value="1"/>
</dbReference>
<organism evidence="8 9">
    <name type="scientific">Lupinus angustifolius</name>
    <name type="common">Narrow-leaved blue lupine</name>
    <dbReference type="NCBI Taxonomy" id="3871"/>
    <lineage>
        <taxon>Eukaryota</taxon>
        <taxon>Viridiplantae</taxon>
        <taxon>Streptophyta</taxon>
        <taxon>Embryophyta</taxon>
        <taxon>Tracheophyta</taxon>
        <taxon>Spermatophyta</taxon>
        <taxon>Magnoliopsida</taxon>
        <taxon>eudicotyledons</taxon>
        <taxon>Gunneridae</taxon>
        <taxon>Pentapetalae</taxon>
        <taxon>rosids</taxon>
        <taxon>fabids</taxon>
        <taxon>Fabales</taxon>
        <taxon>Fabaceae</taxon>
        <taxon>Papilionoideae</taxon>
        <taxon>50 kb inversion clade</taxon>
        <taxon>genistoids sensu lato</taxon>
        <taxon>core genistoids</taxon>
        <taxon>Genisteae</taxon>
        <taxon>Lupinus</taxon>
    </lineage>
</organism>
<dbReference type="GO" id="GO:0016020">
    <property type="term" value="C:membrane"/>
    <property type="evidence" value="ECO:0007669"/>
    <property type="project" value="UniProtKB-SubCell"/>
</dbReference>
<reference evidence="8 9" key="1">
    <citation type="journal article" date="2017" name="Plant Biotechnol. J.">
        <title>A comprehensive draft genome sequence for lupin (Lupinus angustifolius), an emerging health food: insights into plant-microbe interactions and legume evolution.</title>
        <authorList>
            <person name="Hane J.K."/>
            <person name="Ming Y."/>
            <person name="Kamphuis L.G."/>
            <person name="Nelson M.N."/>
            <person name="Garg G."/>
            <person name="Atkins C.A."/>
            <person name="Bayer P.E."/>
            <person name="Bravo A."/>
            <person name="Bringans S."/>
            <person name="Cannon S."/>
            <person name="Edwards D."/>
            <person name="Foley R."/>
            <person name="Gao L.L."/>
            <person name="Harrison M.J."/>
            <person name="Huang W."/>
            <person name="Hurgobin B."/>
            <person name="Li S."/>
            <person name="Liu C.W."/>
            <person name="McGrath A."/>
            <person name="Morahan G."/>
            <person name="Murray J."/>
            <person name="Weller J."/>
            <person name="Jian J."/>
            <person name="Singh K.B."/>
        </authorList>
    </citation>
    <scope>NUCLEOTIDE SEQUENCE [LARGE SCALE GENOMIC DNA]</scope>
    <source>
        <strain evidence="9">cv. Tanjil</strain>
        <tissue evidence="8">Whole plant</tissue>
    </source>
</reference>
<accession>A0A4P1QV65</accession>
<feature type="transmembrane region" description="Helical" evidence="7">
    <location>
        <begin position="387"/>
        <end position="407"/>
    </location>
</feature>
<feature type="transmembrane region" description="Helical" evidence="7">
    <location>
        <begin position="427"/>
        <end position="448"/>
    </location>
</feature>
<dbReference type="SUPFAM" id="SSF103473">
    <property type="entry name" value="MFS general substrate transporter"/>
    <property type="match status" value="1"/>
</dbReference>
<dbReference type="Gramene" id="OIV95601">
    <property type="protein sequence ID" value="OIV95601"/>
    <property type="gene ID" value="TanjilG_23832"/>
</dbReference>